<dbReference type="EMBL" id="JBBCAQ010000018">
    <property type="protein sequence ID" value="KAK7595298.1"/>
    <property type="molecule type" value="Genomic_DNA"/>
</dbReference>
<dbReference type="Proteomes" id="UP001367676">
    <property type="component" value="Unassembled WGS sequence"/>
</dbReference>
<comment type="caution">
    <text evidence="1">The sequence shown here is derived from an EMBL/GenBank/DDBJ whole genome shotgun (WGS) entry which is preliminary data.</text>
</comment>
<proteinExistence type="predicted"/>
<name>A0AAN9TKR4_9HEMI</name>
<organism evidence="1 2">
    <name type="scientific">Parthenolecanium corni</name>
    <dbReference type="NCBI Taxonomy" id="536013"/>
    <lineage>
        <taxon>Eukaryota</taxon>
        <taxon>Metazoa</taxon>
        <taxon>Ecdysozoa</taxon>
        <taxon>Arthropoda</taxon>
        <taxon>Hexapoda</taxon>
        <taxon>Insecta</taxon>
        <taxon>Pterygota</taxon>
        <taxon>Neoptera</taxon>
        <taxon>Paraneoptera</taxon>
        <taxon>Hemiptera</taxon>
        <taxon>Sternorrhyncha</taxon>
        <taxon>Coccoidea</taxon>
        <taxon>Coccidae</taxon>
        <taxon>Parthenolecanium</taxon>
    </lineage>
</organism>
<sequence>MKNHRFLAIFLLTSREPPALIRSIPNFTPPIPRAKTDLGRRFESRIYRKPAKDRRVVGFSSTAAHYFGRESSRKGNYRGTPAVVSEFMSVDGRETPRRDYKLYLNTYEYADAYFGTRTPQPDNPELHLPVGNRASLSDSPRRGAARRSHKCCAVGLRSPAQECAHRAQVGAAVATREVSA</sequence>
<protein>
    <submittedName>
        <fullName evidence="1">Uncharacterized protein</fullName>
    </submittedName>
</protein>
<dbReference type="AlphaFoldDB" id="A0AAN9TKR4"/>
<gene>
    <name evidence="1" type="ORF">V9T40_013123</name>
</gene>
<evidence type="ECO:0000313" key="2">
    <source>
        <dbReference type="Proteomes" id="UP001367676"/>
    </source>
</evidence>
<reference evidence="1 2" key="1">
    <citation type="submission" date="2024-03" db="EMBL/GenBank/DDBJ databases">
        <title>Adaptation during the transition from Ophiocordyceps entomopathogen to insect associate is accompanied by gene loss and intensified selection.</title>
        <authorList>
            <person name="Ward C.M."/>
            <person name="Onetto C.A."/>
            <person name="Borneman A.R."/>
        </authorList>
    </citation>
    <scope>NUCLEOTIDE SEQUENCE [LARGE SCALE GENOMIC DNA]</scope>
    <source>
        <strain evidence="1">AWRI1</strain>
        <tissue evidence="1">Single Adult Female</tissue>
    </source>
</reference>
<evidence type="ECO:0000313" key="1">
    <source>
        <dbReference type="EMBL" id="KAK7595298.1"/>
    </source>
</evidence>
<accession>A0AAN9TKR4</accession>
<keyword evidence="2" id="KW-1185">Reference proteome</keyword>